<accession>A0A4U5PI04</accession>
<dbReference type="EMBL" id="AZBU02000002">
    <property type="protein sequence ID" value="TKR95774.1"/>
    <property type="molecule type" value="Genomic_DNA"/>
</dbReference>
<sequence>MDCVPFTFVDSVAHLLPDNNLYELCDVGYGLWSKVCNRHFEKRKHYEFELMVNDEAVLAERLEEFAKLINPFARISQIRIFSGYGYDFPCQKTQLERVLDSFPRQIIKAVWFPMSLQPRETLFLRFLWKRPIRTISFSALSITDEFVDYHLLENHSLQLVRVHHASYGFMCKLIKTWTDELKQELWHESDTEEKSFFNIRDLGFEEDEWQMGLQYSAVSKSGREVTFYATQ</sequence>
<organism evidence="1 2">
    <name type="scientific">Steinernema carpocapsae</name>
    <name type="common">Entomopathogenic nematode</name>
    <dbReference type="NCBI Taxonomy" id="34508"/>
    <lineage>
        <taxon>Eukaryota</taxon>
        <taxon>Metazoa</taxon>
        <taxon>Ecdysozoa</taxon>
        <taxon>Nematoda</taxon>
        <taxon>Chromadorea</taxon>
        <taxon>Rhabditida</taxon>
        <taxon>Tylenchina</taxon>
        <taxon>Panagrolaimomorpha</taxon>
        <taxon>Strongyloidoidea</taxon>
        <taxon>Steinernematidae</taxon>
        <taxon>Steinernema</taxon>
    </lineage>
</organism>
<comment type="caution">
    <text evidence="1">The sequence shown here is derived from an EMBL/GenBank/DDBJ whole genome shotgun (WGS) entry which is preliminary data.</text>
</comment>
<gene>
    <name evidence="1" type="ORF">L596_009898</name>
</gene>
<proteinExistence type="predicted"/>
<dbReference type="Proteomes" id="UP000298663">
    <property type="component" value="Unassembled WGS sequence"/>
</dbReference>
<keyword evidence="2" id="KW-1185">Reference proteome</keyword>
<name>A0A4U5PI04_STECR</name>
<evidence type="ECO:0000313" key="2">
    <source>
        <dbReference type="Proteomes" id="UP000298663"/>
    </source>
</evidence>
<reference evidence="1 2" key="1">
    <citation type="journal article" date="2015" name="Genome Biol.">
        <title>Comparative genomics of Steinernema reveals deeply conserved gene regulatory networks.</title>
        <authorList>
            <person name="Dillman A.R."/>
            <person name="Macchietto M."/>
            <person name="Porter C.F."/>
            <person name="Rogers A."/>
            <person name="Williams B."/>
            <person name="Antoshechkin I."/>
            <person name="Lee M.M."/>
            <person name="Goodwin Z."/>
            <person name="Lu X."/>
            <person name="Lewis E.E."/>
            <person name="Goodrich-Blair H."/>
            <person name="Stock S.P."/>
            <person name="Adams B.J."/>
            <person name="Sternberg P.W."/>
            <person name="Mortazavi A."/>
        </authorList>
    </citation>
    <scope>NUCLEOTIDE SEQUENCE [LARGE SCALE GENOMIC DNA]</scope>
    <source>
        <strain evidence="1 2">ALL</strain>
    </source>
</reference>
<evidence type="ECO:0000313" key="1">
    <source>
        <dbReference type="EMBL" id="TKR95774.1"/>
    </source>
</evidence>
<dbReference type="AlphaFoldDB" id="A0A4U5PI04"/>
<protein>
    <submittedName>
        <fullName evidence="1">Uncharacterized protein</fullName>
    </submittedName>
</protein>
<reference evidence="1 2" key="2">
    <citation type="journal article" date="2019" name="G3 (Bethesda)">
        <title>Hybrid Assembly of the Genome of the Entomopathogenic Nematode Steinernema carpocapsae Identifies the X-Chromosome.</title>
        <authorList>
            <person name="Serra L."/>
            <person name="Macchietto M."/>
            <person name="Macias-Munoz A."/>
            <person name="McGill C.J."/>
            <person name="Rodriguez I.M."/>
            <person name="Rodriguez B."/>
            <person name="Murad R."/>
            <person name="Mortazavi A."/>
        </authorList>
    </citation>
    <scope>NUCLEOTIDE SEQUENCE [LARGE SCALE GENOMIC DNA]</scope>
    <source>
        <strain evidence="1 2">ALL</strain>
    </source>
</reference>